<keyword evidence="1 5" id="KW-0456">Lyase</keyword>
<keyword evidence="1" id="KW-0055">Arginine biosynthesis</keyword>
<dbReference type="HAMAP" id="MF_00006">
    <property type="entry name" value="Arg_succ_lyase"/>
    <property type="match status" value="1"/>
</dbReference>
<keyword evidence="6" id="KW-1185">Reference proteome</keyword>
<organism evidence="5 6">
    <name type="scientific">Methanolobus mangrovi</name>
    <dbReference type="NCBI Taxonomy" id="3072977"/>
    <lineage>
        <taxon>Archaea</taxon>
        <taxon>Methanobacteriati</taxon>
        <taxon>Methanobacteriota</taxon>
        <taxon>Stenosarchaea group</taxon>
        <taxon>Methanomicrobia</taxon>
        <taxon>Methanosarcinales</taxon>
        <taxon>Methanosarcinaceae</taxon>
        <taxon>Methanolobus</taxon>
    </lineage>
</organism>
<dbReference type="InterPro" id="IPR000362">
    <property type="entry name" value="Fumarate_lyase_fam"/>
</dbReference>
<dbReference type="AlphaFoldDB" id="A0AA51UGF5"/>
<evidence type="ECO:0000256" key="2">
    <source>
        <dbReference type="NCBIfam" id="TIGR00838"/>
    </source>
</evidence>
<dbReference type="GO" id="GO:0004056">
    <property type="term" value="F:argininosuccinate lyase activity"/>
    <property type="evidence" value="ECO:0007669"/>
    <property type="project" value="UniProtKB-UniRule"/>
</dbReference>
<keyword evidence="1" id="KW-0028">Amino-acid biosynthesis</keyword>
<dbReference type="EC" id="4.3.2.1" evidence="1 2"/>
<dbReference type="PANTHER" id="PTHR43814">
    <property type="entry name" value="ARGININOSUCCINATE LYASE"/>
    <property type="match status" value="1"/>
</dbReference>
<dbReference type="GO" id="GO:0005829">
    <property type="term" value="C:cytosol"/>
    <property type="evidence" value="ECO:0007669"/>
    <property type="project" value="TreeGrafter"/>
</dbReference>
<dbReference type="InterPro" id="IPR022761">
    <property type="entry name" value="Fumarate_lyase_N"/>
</dbReference>
<dbReference type="GO" id="GO:0042450">
    <property type="term" value="P:L-arginine biosynthetic process via ornithine"/>
    <property type="evidence" value="ECO:0007669"/>
    <property type="project" value="UniProtKB-UniRule"/>
</dbReference>
<evidence type="ECO:0000256" key="1">
    <source>
        <dbReference type="HAMAP-Rule" id="MF_00006"/>
    </source>
</evidence>
<feature type="domain" description="Fumarate lyase N-terminal" evidence="3">
    <location>
        <begin position="8"/>
        <end position="300"/>
    </location>
</feature>
<feature type="domain" description="Argininosuccinate lyase C-terminal" evidence="4">
    <location>
        <begin position="363"/>
        <end position="394"/>
    </location>
</feature>
<reference evidence="5" key="1">
    <citation type="submission" date="2023-08" db="EMBL/GenBank/DDBJ databases">
        <title>Methanolobus mangrovi sp. nov. and Methanolobus sediminis sp. nov, two novel methylotrophic methanogens isolated from mangrove sediments in China.</title>
        <authorList>
            <person name="Zhou J."/>
        </authorList>
    </citation>
    <scope>NUCLEOTIDE SEQUENCE</scope>
    <source>
        <strain evidence="5">FTZ2</strain>
    </source>
</reference>
<dbReference type="Gene3D" id="1.20.200.10">
    <property type="entry name" value="Fumarase/aspartase (Central domain)"/>
    <property type="match status" value="1"/>
</dbReference>
<protein>
    <recommendedName>
        <fullName evidence="1 2">Argininosuccinate lyase</fullName>
        <shortName evidence="1">ASAL</shortName>
        <ecNumber evidence="1 2">4.3.2.1</ecNumber>
    </recommendedName>
    <alternativeName>
        <fullName evidence="1">Arginosuccinase</fullName>
    </alternativeName>
</protein>
<dbReference type="PRINTS" id="PR00149">
    <property type="entry name" value="FUMRATELYASE"/>
</dbReference>
<dbReference type="Gene3D" id="1.10.275.10">
    <property type="entry name" value="Fumarase/aspartase (N-terminal domain)"/>
    <property type="match status" value="1"/>
</dbReference>
<proteinExistence type="inferred from homology"/>
<dbReference type="InterPro" id="IPR008948">
    <property type="entry name" value="L-Aspartase-like"/>
</dbReference>
<evidence type="ECO:0000313" key="5">
    <source>
        <dbReference type="EMBL" id="WMW22812.1"/>
    </source>
</evidence>
<accession>A0AA51UGF5</accession>
<comment type="catalytic activity">
    <reaction evidence="1">
        <text>2-(N(omega)-L-arginino)succinate = fumarate + L-arginine</text>
        <dbReference type="Rhea" id="RHEA:24020"/>
        <dbReference type="ChEBI" id="CHEBI:29806"/>
        <dbReference type="ChEBI" id="CHEBI:32682"/>
        <dbReference type="ChEBI" id="CHEBI:57472"/>
        <dbReference type="EC" id="4.3.2.1"/>
    </reaction>
</comment>
<evidence type="ECO:0000259" key="3">
    <source>
        <dbReference type="Pfam" id="PF00206"/>
    </source>
</evidence>
<keyword evidence="1" id="KW-0963">Cytoplasm</keyword>
<comment type="pathway">
    <text evidence="1">Amino-acid biosynthesis; L-arginine biosynthesis; L-arginine from L-ornithine and carbamoyl phosphate: step 3/3.</text>
</comment>
<evidence type="ECO:0000259" key="4">
    <source>
        <dbReference type="Pfam" id="PF14698"/>
    </source>
</evidence>
<dbReference type="NCBIfam" id="TIGR00838">
    <property type="entry name" value="argH"/>
    <property type="match status" value="1"/>
</dbReference>
<sequence>MSDILRRGRLSSTPDEDMINFTSSMSADKWIFEADVLVDMAHTVMLHEQGIIKEKDCSKILSGLLKIREEGIEELDHSYEDIHISLESRLIDIVGEDTGGRMHSGRSRNDEVATCIRIRLRDELLSLTEELSELRKALLTRASDNTETLMPGFTHLQHAQPTTFAHHLVAHSDAIGRDIERVISAFSRVNKSPLGSAAFASTGFNLNRERTCSLLGFDALLGNSMDAVSTRDFLIESASVMSNIMVNLSKMAEEIIIWSTSEFSFVELDDMYASTSSIMPQKKNPDSAELVRGKAGTVIGSLMALLSLCKALPLSYNRDLQEATPNMWRAVETTRSAVRITKGMIATMKINTESMAEKSVLGFTTATELADTMVRAGGIPFRTAHQIVGVLARGDGNPTLADVDAVAKDVIGETLSSRGLTEVMVKEALDPVLNINRRSITGGPAPTEMEKAIKIRFEELEGTKASISELNAGIEESLKVLYGIVEKYTGNNA</sequence>
<dbReference type="Proteomes" id="UP001183006">
    <property type="component" value="Chromosome"/>
</dbReference>
<dbReference type="KEGG" id="mmav:RE476_03020"/>
<comment type="similarity">
    <text evidence="1">Belongs to the lyase 1 family. Argininosuccinate lyase subfamily.</text>
</comment>
<evidence type="ECO:0000313" key="6">
    <source>
        <dbReference type="Proteomes" id="UP001183006"/>
    </source>
</evidence>
<comment type="subcellular location">
    <subcellularLocation>
        <location evidence="1">Cytoplasm</location>
    </subcellularLocation>
</comment>
<dbReference type="GeneID" id="84229079"/>
<dbReference type="InterPro" id="IPR024083">
    <property type="entry name" value="Fumarase/histidase_N"/>
</dbReference>
<dbReference type="Pfam" id="PF00206">
    <property type="entry name" value="Lyase_1"/>
    <property type="match status" value="1"/>
</dbReference>
<dbReference type="CDD" id="cd01359">
    <property type="entry name" value="Argininosuccinate_lyase"/>
    <property type="match status" value="1"/>
</dbReference>
<gene>
    <name evidence="1 5" type="primary">argH</name>
    <name evidence="5" type="ORF">RE476_03020</name>
</gene>
<dbReference type="Pfam" id="PF14698">
    <property type="entry name" value="ASL_C2"/>
    <property type="match status" value="1"/>
</dbReference>
<dbReference type="FunFam" id="1.20.200.10:FF:000015">
    <property type="entry name" value="argininosuccinate lyase isoform X2"/>
    <property type="match status" value="1"/>
</dbReference>
<dbReference type="Gene3D" id="1.10.40.30">
    <property type="entry name" value="Fumarase/aspartase (C-terminal domain)"/>
    <property type="match status" value="1"/>
</dbReference>
<name>A0AA51UGF5_9EURY</name>
<dbReference type="EMBL" id="CP133594">
    <property type="protein sequence ID" value="WMW22812.1"/>
    <property type="molecule type" value="Genomic_DNA"/>
</dbReference>
<dbReference type="InterPro" id="IPR029419">
    <property type="entry name" value="Arg_succ_lyase_C"/>
</dbReference>
<dbReference type="PRINTS" id="PR00145">
    <property type="entry name" value="ARGSUCLYASE"/>
</dbReference>
<dbReference type="RefSeq" id="WP_309308926.1">
    <property type="nucleotide sequence ID" value="NZ_CP133594.1"/>
</dbReference>
<dbReference type="SUPFAM" id="SSF48557">
    <property type="entry name" value="L-aspartase-like"/>
    <property type="match status" value="1"/>
</dbReference>
<dbReference type="PANTHER" id="PTHR43814:SF1">
    <property type="entry name" value="ARGININOSUCCINATE LYASE"/>
    <property type="match status" value="1"/>
</dbReference>
<dbReference type="InterPro" id="IPR009049">
    <property type="entry name" value="Argininosuccinate_lyase"/>
</dbReference>